<feature type="transmembrane region" description="Helical" evidence="7">
    <location>
        <begin position="633"/>
        <end position="652"/>
    </location>
</feature>
<evidence type="ECO:0000313" key="10">
    <source>
        <dbReference type="Proteomes" id="UP000550714"/>
    </source>
</evidence>
<keyword evidence="4 7" id="KW-1133">Transmembrane helix</keyword>
<dbReference type="InterPro" id="IPR050545">
    <property type="entry name" value="Mycobact_MmpL"/>
</dbReference>
<keyword evidence="3 7" id="KW-0812">Transmembrane</keyword>
<dbReference type="SUPFAM" id="SSF82866">
    <property type="entry name" value="Multidrug efflux transporter AcrB transmembrane domain"/>
    <property type="match status" value="2"/>
</dbReference>
<dbReference type="GO" id="GO:0005886">
    <property type="term" value="C:plasma membrane"/>
    <property type="evidence" value="ECO:0007669"/>
    <property type="project" value="UniProtKB-SubCell"/>
</dbReference>
<comment type="caution">
    <text evidence="9">The sequence shown here is derived from an EMBL/GenBank/DDBJ whole genome shotgun (WGS) entry which is preliminary data.</text>
</comment>
<evidence type="ECO:0000256" key="7">
    <source>
        <dbReference type="SAM" id="Phobius"/>
    </source>
</evidence>
<feature type="domain" description="SSD" evidence="8">
    <location>
        <begin position="244"/>
        <end position="376"/>
    </location>
</feature>
<feature type="transmembrane region" description="Helical" evidence="7">
    <location>
        <begin position="280"/>
        <end position="302"/>
    </location>
</feature>
<evidence type="ECO:0000256" key="3">
    <source>
        <dbReference type="ARBA" id="ARBA00022692"/>
    </source>
</evidence>
<dbReference type="Proteomes" id="UP000550714">
    <property type="component" value="Unassembled WGS sequence"/>
</dbReference>
<feature type="transmembrane region" description="Helical" evidence="7">
    <location>
        <begin position="573"/>
        <end position="592"/>
    </location>
</feature>
<feature type="region of interest" description="Disordered" evidence="6">
    <location>
        <begin position="762"/>
        <end position="781"/>
    </location>
</feature>
<dbReference type="InterPro" id="IPR000731">
    <property type="entry name" value="SSD"/>
</dbReference>
<feature type="transmembrane region" description="Helical" evidence="7">
    <location>
        <begin position="227"/>
        <end position="245"/>
    </location>
</feature>
<dbReference type="RefSeq" id="WP_183651737.1">
    <property type="nucleotide sequence ID" value="NZ_JACHWU010000002.1"/>
</dbReference>
<feature type="transmembrane region" description="Helical" evidence="7">
    <location>
        <begin position="599"/>
        <end position="621"/>
    </location>
</feature>
<evidence type="ECO:0000256" key="4">
    <source>
        <dbReference type="ARBA" id="ARBA00022989"/>
    </source>
</evidence>
<evidence type="ECO:0000256" key="6">
    <source>
        <dbReference type="SAM" id="MobiDB-lite"/>
    </source>
</evidence>
<dbReference type="PANTHER" id="PTHR33406:SF13">
    <property type="entry name" value="MEMBRANE PROTEIN YDFJ"/>
    <property type="match status" value="1"/>
</dbReference>
<feature type="transmembrane region" description="Helical" evidence="7">
    <location>
        <begin position="684"/>
        <end position="702"/>
    </location>
</feature>
<reference evidence="9 10" key="1">
    <citation type="submission" date="2020-08" db="EMBL/GenBank/DDBJ databases">
        <title>Genomic Encyclopedia of Type Strains, Phase III (KMG-III): the genomes of soil and plant-associated and newly described type strains.</title>
        <authorList>
            <person name="Whitman W."/>
        </authorList>
    </citation>
    <scope>NUCLEOTIDE SEQUENCE [LARGE SCALE GENOMIC DNA]</scope>
    <source>
        <strain evidence="9 10">CECT 8577</strain>
    </source>
</reference>
<dbReference type="EMBL" id="JACHWU010000002">
    <property type="protein sequence ID" value="MBB3050864.1"/>
    <property type="molecule type" value="Genomic_DNA"/>
</dbReference>
<feature type="transmembrane region" description="Helical" evidence="7">
    <location>
        <begin position="314"/>
        <end position="347"/>
    </location>
</feature>
<keyword evidence="5 7" id="KW-0472">Membrane</keyword>
<gene>
    <name evidence="9" type="ORF">FHS23_001887</name>
</gene>
<name>A0A839S0Q3_9PSEU</name>
<feature type="transmembrane region" description="Helical" evidence="7">
    <location>
        <begin position="353"/>
        <end position="377"/>
    </location>
</feature>
<dbReference type="PANTHER" id="PTHR33406">
    <property type="entry name" value="MEMBRANE PROTEIN MJ1562-RELATED"/>
    <property type="match status" value="1"/>
</dbReference>
<dbReference type="Gene3D" id="1.20.1640.10">
    <property type="entry name" value="Multidrug efflux transporter AcrB transmembrane domain"/>
    <property type="match status" value="2"/>
</dbReference>
<feature type="transmembrane region" description="Helical" evidence="7">
    <location>
        <begin position="415"/>
        <end position="432"/>
    </location>
</feature>
<comment type="subcellular location">
    <subcellularLocation>
        <location evidence="1">Cell membrane</location>
        <topology evidence="1">Multi-pass membrane protein</topology>
    </subcellularLocation>
</comment>
<organism evidence="9 10">
    <name type="scientific">Prauserella isguenensis</name>
    <dbReference type="NCBI Taxonomy" id="1470180"/>
    <lineage>
        <taxon>Bacteria</taxon>
        <taxon>Bacillati</taxon>
        <taxon>Actinomycetota</taxon>
        <taxon>Actinomycetes</taxon>
        <taxon>Pseudonocardiales</taxon>
        <taxon>Pseudonocardiaceae</taxon>
        <taxon>Prauserella</taxon>
    </lineage>
</organism>
<dbReference type="AlphaFoldDB" id="A0A839S0Q3"/>
<dbReference type="Pfam" id="PF03176">
    <property type="entry name" value="MMPL"/>
    <property type="match status" value="2"/>
</dbReference>
<sequence>MAKLLFRLGRTAYRRWPLFLIAWLVALAGVGTFSVTQSQPMSDQFTIPGIESVEAAETLPEIMDGQSSPMDEANVQIVVQAPEGEQLAAPQHMQAVDELIADLRGVDTVPQGEQAIAGPVQADAGLEQQALQQARQQAEAQGQPFDREAALQQVEPQLAASSPLSEDGRTGLVDFALDVEKVTDVEPETQQQILDVVEEHADSSDLAMEVRGSGMQVMEIGGATAELIGIVMALIILALTFGSLVSAGMPVVTAGIGVAMGSMGITAMTVFTDISSTTPILATMIGLAVGIDYALFILARYRSELEHTDDRSRALGIAVGTAGSAVVFAGLTVIIALAALSVVGIPFLTTMGLAAAATVAIAVLVALTLLPAVVGMLKGRTFGLKFRKYSPKREDSGLVLNNGVRWSRFIGKKPLVWTLLVVVALGALAIPFKDLRLGMPSDSTAPGDSSRRQAAEMIGDAFGPGKLDPLMLVVDAREISDDPQAQQAAYQEAQRWAAEQDGVRHIVPAPGNDKGTMVMLQPEFGPDDPRTAQLLESLRAGEAGFENRTGVDLGITGTVAIMEDISQQLNDALVPYLATVVGLAFVLLVLVFRSLLVPLTATLGFLLSVLATLGVTVALFQEGWFGIFEGGPIISFMPIILVGVVFGLAMDYQVFLVTRIREAHVHGASYKDAIVDGFRNSARVVTAAALIMTSVFAGFMLMDDVIIKSMGFALAVAVVFDAFVIRMLLIPSLMYLMKEKAWAMPTWFDRIIPNVDVEGESLERPGTARDHAESGREPANV</sequence>
<evidence type="ECO:0000256" key="2">
    <source>
        <dbReference type="ARBA" id="ARBA00022475"/>
    </source>
</evidence>
<keyword evidence="2" id="KW-1003">Cell membrane</keyword>
<keyword evidence="10" id="KW-1185">Reference proteome</keyword>
<evidence type="ECO:0000256" key="5">
    <source>
        <dbReference type="ARBA" id="ARBA00023136"/>
    </source>
</evidence>
<protein>
    <submittedName>
        <fullName evidence="9">RND superfamily putative drug exporter</fullName>
    </submittedName>
</protein>
<evidence type="ECO:0000259" key="8">
    <source>
        <dbReference type="PROSITE" id="PS50156"/>
    </source>
</evidence>
<feature type="transmembrane region" description="Helical" evidence="7">
    <location>
        <begin position="714"/>
        <end position="736"/>
    </location>
</feature>
<proteinExistence type="predicted"/>
<dbReference type="InterPro" id="IPR004869">
    <property type="entry name" value="MMPL_dom"/>
</dbReference>
<evidence type="ECO:0000256" key="1">
    <source>
        <dbReference type="ARBA" id="ARBA00004651"/>
    </source>
</evidence>
<evidence type="ECO:0000313" key="9">
    <source>
        <dbReference type="EMBL" id="MBB3050864.1"/>
    </source>
</evidence>
<dbReference type="PROSITE" id="PS50156">
    <property type="entry name" value="SSD"/>
    <property type="match status" value="1"/>
</dbReference>
<feature type="transmembrane region" description="Helical" evidence="7">
    <location>
        <begin position="252"/>
        <end position="274"/>
    </location>
</feature>
<accession>A0A839S0Q3</accession>